<dbReference type="GO" id="GO:0022857">
    <property type="term" value="F:transmembrane transporter activity"/>
    <property type="evidence" value="ECO:0007669"/>
    <property type="project" value="InterPro"/>
</dbReference>
<dbReference type="PANTHER" id="PTHR30558">
    <property type="entry name" value="EXBD MEMBRANE COMPONENT OF PMF-DRIVEN MACROMOLECULE IMPORT SYSTEM"/>
    <property type="match status" value="1"/>
</dbReference>
<dbReference type="STRING" id="39841.SAMN05660836_00269"/>
<dbReference type="RefSeq" id="WP_093392882.1">
    <property type="nucleotide sequence ID" value="NZ_FOUU01000001.1"/>
</dbReference>
<evidence type="ECO:0000256" key="2">
    <source>
        <dbReference type="ARBA" id="ARBA00005811"/>
    </source>
</evidence>
<keyword evidence="7" id="KW-0813">Transport</keyword>
<dbReference type="EMBL" id="FOUU01000001">
    <property type="protein sequence ID" value="SFM44552.1"/>
    <property type="molecule type" value="Genomic_DNA"/>
</dbReference>
<keyword evidence="7" id="KW-0653">Protein transport</keyword>
<dbReference type="OrthoDB" id="5456447at2"/>
<reference evidence="9 10" key="1">
    <citation type="submission" date="2016-10" db="EMBL/GenBank/DDBJ databases">
        <authorList>
            <person name="de Groot N.N."/>
        </authorList>
    </citation>
    <scope>NUCLEOTIDE SEQUENCE [LARGE SCALE GENOMIC DNA]</scope>
    <source>
        <strain evidence="9 10">DSM 9990</strain>
    </source>
</reference>
<dbReference type="GO" id="GO:0015031">
    <property type="term" value="P:protein transport"/>
    <property type="evidence" value="ECO:0007669"/>
    <property type="project" value="UniProtKB-KW"/>
</dbReference>
<name>A0A1I4QWU0_9BACT</name>
<sequence>MSHVLRRKRFQRRGGVEINLAPLMDMVFILLIFFLVTTSFTRESGVVVERPRAKTAEPLEKLSFIIGVTEKGEIFVEGRRIEIPMIRTYVSKVLRENPDAGVVVVCDRNAKTDVLIRVLDECRAAGAKNLSVAARKAGSDGGG</sequence>
<accession>A0A1I4QWU0</accession>
<evidence type="ECO:0000256" key="8">
    <source>
        <dbReference type="SAM" id="Phobius"/>
    </source>
</evidence>
<comment type="similarity">
    <text evidence="2 7">Belongs to the ExbD/TolR family.</text>
</comment>
<proteinExistence type="inferred from homology"/>
<evidence type="ECO:0000256" key="4">
    <source>
        <dbReference type="ARBA" id="ARBA00022692"/>
    </source>
</evidence>
<protein>
    <submittedName>
        <fullName evidence="9">Outer membrane transport energization protein ExbD (TC 2.C.1.1.1)</fullName>
    </submittedName>
</protein>
<comment type="subcellular location">
    <subcellularLocation>
        <location evidence="1">Cell membrane</location>
        <topology evidence="1">Single-pass membrane protein</topology>
    </subcellularLocation>
    <subcellularLocation>
        <location evidence="7">Cell membrane</location>
        <topology evidence="7">Single-pass type II membrane protein</topology>
    </subcellularLocation>
</comment>
<evidence type="ECO:0000256" key="1">
    <source>
        <dbReference type="ARBA" id="ARBA00004162"/>
    </source>
</evidence>
<gene>
    <name evidence="9" type="ORF">SAMN05660836_00269</name>
</gene>
<dbReference type="Gene3D" id="3.30.420.270">
    <property type="match status" value="1"/>
</dbReference>
<dbReference type="Pfam" id="PF02472">
    <property type="entry name" value="ExbD"/>
    <property type="match status" value="1"/>
</dbReference>
<keyword evidence="6 8" id="KW-0472">Membrane</keyword>
<dbReference type="GO" id="GO:0005886">
    <property type="term" value="C:plasma membrane"/>
    <property type="evidence" value="ECO:0007669"/>
    <property type="project" value="UniProtKB-SubCell"/>
</dbReference>
<evidence type="ECO:0000256" key="6">
    <source>
        <dbReference type="ARBA" id="ARBA00023136"/>
    </source>
</evidence>
<organism evidence="9 10">
    <name type="scientific">Thermodesulforhabdus norvegica</name>
    <dbReference type="NCBI Taxonomy" id="39841"/>
    <lineage>
        <taxon>Bacteria</taxon>
        <taxon>Pseudomonadati</taxon>
        <taxon>Thermodesulfobacteriota</taxon>
        <taxon>Syntrophobacteria</taxon>
        <taxon>Syntrophobacterales</taxon>
        <taxon>Thermodesulforhabdaceae</taxon>
        <taxon>Thermodesulforhabdus</taxon>
    </lineage>
</organism>
<dbReference type="AlphaFoldDB" id="A0A1I4QWU0"/>
<dbReference type="InterPro" id="IPR003400">
    <property type="entry name" value="ExbD"/>
</dbReference>
<keyword evidence="5 8" id="KW-1133">Transmembrane helix</keyword>
<keyword evidence="3" id="KW-1003">Cell membrane</keyword>
<dbReference type="PANTHER" id="PTHR30558:SF13">
    <property type="entry name" value="BIOPOLYMER TRANSPORT PROTEIN EXBD2"/>
    <property type="match status" value="1"/>
</dbReference>
<feature type="transmembrane region" description="Helical" evidence="8">
    <location>
        <begin position="20"/>
        <end position="40"/>
    </location>
</feature>
<keyword evidence="10" id="KW-1185">Reference proteome</keyword>
<evidence type="ECO:0000256" key="3">
    <source>
        <dbReference type="ARBA" id="ARBA00022475"/>
    </source>
</evidence>
<dbReference type="Proteomes" id="UP000199611">
    <property type="component" value="Unassembled WGS sequence"/>
</dbReference>
<evidence type="ECO:0000256" key="5">
    <source>
        <dbReference type="ARBA" id="ARBA00022989"/>
    </source>
</evidence>
<evidence type="ECO:0000313" key="9">
    <source>
        <dbReference type="EMBL" id="SFM44552.1"/>
    </source>
</evidence>
<evidence type="ECO:0000313" key="10">
    <source>
        <dbReference type="Proteomes" id="UP000199611"/>
    </source>
</evidence>
<evidence type="ECO:0000256" key="7">
    <source>
        <dbReference type="RuleBase" id="RU003879"/>
    </source>
</evidence>
<keyword evidence="4 7" id="KW-0812">Transmembrane</keyword>